<feature type="compositionally biased region" description="Basic and acidic residues" evidence="1">
    <location>
        <begin position="92"/>
        <end position="105"/>
    </location>
</feature>
<feature type="compositionally biased region" description="Low complexity" evidence="1">
    <location>
        <begin position="76"/>
        <end position="88"/>
    </location>
</feature>
<name>A0A8J5IGR6_9STRA</name>
<proteinExistence type="predicted"/>
<reference evidence="2" key="1">
    <citation type="submission" date="2021-01" db="EMBL/GenBank/DDBJ databases">
        <title>Phytophthora aleatoria, a newly-described species from Pinus radiata is distinct from Phytophthora cactorum isolates based on comparative genomics.</title>
        <authorList>
            <person name="Mcdougal R."/>
            <person name="Panda P."/>
            <person name="Williams N."/>
            <person name="Studholme D.J."/>
        </authorList>
    </citation>
    <scope>NUCLEOTIDE SEQUENCE</scope>
    <source>
        <strain evidence="2">NZFS 4037</strain>
    </source>
</reference>
<dbReference type="AlphaFoldDB" id="A0A8J5IGR6"/>
<feature type="compositionally biased region" description="Low complexity" evidence="1">
    <location>
        <begin position="53"/>
        <end position="68"/>
    </location>
</feature>
<evidence type="ECO:0000256" key="1">
    <source>
        <dbReference type="SAM" id="MobiDB-lite"/>
    </source>
</evidence>
<sequence length="244" mass="27752">MNDVELTAVWDFLNESNLDELVGGEVASASDAASFLQSAFEASVAAFKAGDASPSKSSVTSSRTSVESTSDDEMNSTSPPQTTPRRPQMSMEQRERQKEYDRRYRQKKDGWRAEAAKAFVAGLKLLNVLLEDRIQRTRRVSATMRLLYLGKDDRKFPYYDRDVELVNHEAKTQLGLNQAAMTYIELWTATWTLSKIEKGKFFLKQYVPKIEQHLQGLVKLGDKLTESTVELEWCLDQKPKGVWV</sequence>
<comment type="caution">
    <text evidence="2">The sequence shown here is derived from an EMBL/GenBank/DDBJ whole genome shotgun (WGS) entry which is preliminary data.</text>
</comment>
<evidence type="ECO:0000313" key="3">
    <source>
        <dbReference type="Proteomes" id="UP000709295"/>
    </source>
</evidence>
<gene>
    <name evidence="2" type="ORF">JG688_00011474</name>
</gene>
<keyword evidence="3" id="KW-1185">Reference proteome</keyword>
<accession>A0A8J5IGR6</accession>
<protein>
    <submittedName>
        <fullName evidence="2">Uncharacterized protein</fullName>
    </submittedName>
</protein>
<feature type="region of interest" description="Disordered" evidence="1">
    <location>
        <begin position="51"/>
        <end position="105"/>
    </location>
</feature>
<organism evidence="2 3">
    <name type="scientific">Phytophthora aleatoria</name>
    <dbReference type="NCBI Taxonomy" id="2496075"/>
    <lineage>
        <taxon>Eukaryota</taxon>
        <taxon>Sar</taxon>
        <taxon>Stramenopiles</taxon>
        <taxon>Oomycota</taxon>
        <taxon>Peronosporomycetes</taxon>
        <taxon>Peronosporales</taxon>
        <taxon>Peronosporaceae</taxon>
        <taxon>Phytophthora</taxon>
    </lineage>
</organism>
<dbReference type="EMBL" id="JAENGY010000807">
    <property type="protein sequence ID" value="KAG6956320.1"/>
    <property type="molecule type" value="Genomic_DNA"/>
</dbReference>
<evidence type="ECO:0000313" key="2">
    <source>
        <dbReference type="EMBL" id="KAG6956320.1"/>
    </source>
</evidence>
<dbReference type="Proteomes" id="UP000709295">
    <property type="component" value="Unassembled WGS sequence"/>
</dbReference>